<accession>A0ABW7G3Q3</accession>
<evidence type="ECO:0000313" key="2">
    <source>
        <dbReference type="EMBL" id="MFG6456573.1"/>
    </source>
</evidence>
<organism evidence="2 3">
    <name type="scientific">Pelomonas nitida</name>
    <dbReference type="NCBI Taxonomy" id="3299027"/>
    <lineage>
        <taxon>Bacteria</taxon>
        <taxon>Pseudomonadati</taxon>
        <taxon>Pseudomonadota</taxon>
        <taxon>Betaproteobacteria</taxon>
        <taxon>Burkholderiales</taxon>
        <taxon>Sphaerotilaceae</taxon>
        <taxon>Roseateles</taxon>
    </lineage>
</organism>
<name>A0ABW7G3Q3_9BURK</name>
<dbReference type="Proteomes" id="UP001606305">
    <property type="component" value="Unassembled WGS sequence"/>
</dbReference>
<dbReference type="SUPFAM" id="SSF51182">
    <property type="entry name" value="RmlC-like cupins"/>
    <property type="match status" value="1"/>
</dbReference>
<gene>
    <name evidence="2" type="ORF">ACG00X_06990</name>
</gene>
<proteinExistence type="predicted"/>
<reference evidence="2 3" key="1">
    <citation type="submission" date="2024-09" db="EMBL/GenBank/DDBJ databases">
        <title>Novel species of the genus Pelomonas and Roseateles isolated from streams.</title>
        <authorList>
            <person name="Lu H."/>
        </authorList>
    </citation>
    <scope>NUCLEOTIDE SEQUENCE [LARGE SCALE GENOMIC DNA]</scope>
    <source>
        <strain evidence="2 3">BYS96W</strain>
    </source>
</reference>
<sequence>MTPTDLPPFEGLQPHVHAHVRAAMTRAGLDAWIPEGVGKWSLPLQFLPMAEGGGWVELMRVAPGTRLTLHRHHGEVHGLNLQGSRRLDDGQLVQAGDYVFEPDGNVDSWEAVGDDVLVLHVVVRGDVDYVGADGRVQRRITTADRMADYRAFCAARGLQARLIGAAHCHQAGRLP</sequence>
<dbReference type="EMBL" id="JBIGIA010000004">
    <property type="protein sequence ID" value="MFG6456573.1"/>
    <property type="molecule type" value="Genomic_DNA"/>
</dbReference>
<protein>
    <submittedName>
        <fullName evidence="2">Cupin domain-containing protein</fullName>
    </submittedName>
</protein>
<dbReference type="Gene3D" id="2.60.120.10">
    <property type="entry name" value="Jelly Rolls"/>
    <property type="match status" value="1"/>
</dbReference>
<dbReference type="InterPro" id="IPR011051">
    <property type="entry name" value="RmlC_Cupin_sf"/>
</dbReference>
<evidence type="ECO:0000259" key="1">
    <source>
        <dbReference type="Pfam" id="PF12973"/>
    </source>
</evidence>
<evidence type="ECO:0000313" key="3">
    <source>
        <dbReference type="Proteomes" id="UP001606305"/>
    </source>
</evidence>
<dbReference type="InterPro" id="IPR014710">
    <property type="entry name" value="RmlC-like_jellyroll"/>
</dbReference>
<keyword evidence="3" id="KW-1185">Reference proteome</keyword>
<comment type="caution">
    <text evidence="2">The sequence shown here is derived from an EMBL/GenBank/DDBJ whole genome shotgun (WGS) entry which is preliminary data.</text>
</comment>
<dbReference type="Pfam" id="PF12973">
    <property type="entry name" value="Cupin_7"/>
    <property type="match status" value="1"/>
</dbReference>
<dbReference type="InterPro" id="IPR025979">
    <property type="entry name" value="ChrR-like_cupin_dom"/>
</dbReference>
<dbReference type="RefSeq" id="WP_394487333.1">
    <property type="nucleotide sequence ID" value="NZ_JBIGIA010000004.1"/>
</dbReference>
<feature type="domain" description="ChrR-like cupin" evidence="1">
    <location>
        <begin position="31"/>
        <end position="112"/>
    </location>
</feature>